<evidence type="ECO:0000313" key="6">
    <source>
        <dbReference type="Proteomes" id="UP001153712"/>
    </source>
</evidence>
<dbReference type="InterPro" id="IPR016130">
    <property type="entry name" value="Tyr_Pase_AS"/>
</dbReference>
<protein>
    <recommendedName>
        <fullName evidence="7">Protein-tyrosine-phosphatase</fullName>
    </recommendedName>
</protein>
<reference evidence="5" key="1">
    <citation type="submission" date="2022-01" db="EMBL/GenBank/DDBJ databases">
        <authorList>
            <person name="King R."/>
        </authorList>
    </citation>
    <scope>NUCLEOTIDE SEQUENCE</scope>
</reference>
<dbReference type="InterPro" id="IPR029021">
    <property type="entry name" value="Prot-tyrosine_phosphatase-like"/>
</dbReference>
<dbReference type="InterPro" id="IPR000387">
    <property type="entry name" value="Tyr_Pase_dom"/>
</dbReference>
<dbReference type="Pfam" id="PF00782">
    <property type="entry name" value="DSPc"/>
    <property type="match status" value="1"/>
</dbReference>
<dbReference type="Gene3D" id="3.90.190.10">
    <property type="entry name" value="Protein tyrosine phosphatase superfamily"/>
    <property type="match status" value="1"/>
</dbReference>
<feature type="domain" description="Tyrosine specific protein phosphatases" evidence="4">
    <location>
        <begin position="82"/>
        <end position="142"/>
    </location>
</feature>
<evidence type="ECO:0000256" key="2">
    <source>
        <dbReference type="ARBA" id="ARBA00022912"/>
    </source>
</evidence>
<dbReference type="PROSITE" id="PS50056">
    <property type="entry name" value="TYR_PHOSPHATASE_2"/>
    <property type="match status" value="1"/>
</dbReference>
<gene>
    <name evidence="5" type="ORF">PHYEVI_LOCUS1206</name>
</gene>
<dbReference type="PANTHER" id="PTHR46377">
    <property type="entry name" value="DUAL SPECIFICITY PROTEIN PHOSPHATASE 19"/>
    <property type="match status" value="1"/>
</dbReference>
<dbReference type="GO" id="GO:0008579">
    <property type="term" value="F:JUN kinase phosphatase activity"/>
    <property type="evidence" value="ECO:0007669"/>
    <property type="project" value="TreeGrafter"/>
</dbReference>
<keyword evidence="2" id="KW-0904">Protein phosphatase</keyword>
<proteinExistence type="predicted"/>
<evidence type="ECO:0000259" key="4">
    <source>
        <dbReference type="PROSITE" id="PS50056"/>
    </source>
</evidence>
<evidence type="ECO:0000259" key="3">
    <source>
        <dbReference type="PROSITE" id="PS50054"/>
    </source>
</evidence>
<organism evidence="5 6">
    <name type="scientific">Phyllotreta striolata</name>
    <name type="common">Striped flea beetle</name>
    <name type="synonym">Crioceris striolata</name>
    <dbReference type="NCBI Taxonomy" id="444603"/>
    <lineage>
        <taxon>Eukaryota</taxon>
        <taxon>Metazoa</taxon>
        <taxon>Ecdysozoa</taxon>
        <taxon>Arthropoda</taxon>
        <taxon>Hexapoda</taxon>
        <taxon>Insecta</taxon>
        <taxon>Pterygota</taxon>
        <taxon>Neoptera</taxon>
        <taxon>Endopterygota</taxon>
        <taxon>Coleoptera</taxon>
        <taxon>Polyphaga</taxon>
        <taxon>Cucujiformia</taxon>
        <taxon>Chrysomeloidea</taxon>
        <taxon>Chrysomelidae</taxon>
        <taxon>Galerucinae</taxon>
        <taxon>Alticini</taxon>
        <taxon>Phyllotreta</taxon>
    </lineage>
</organism>
<name>A0A9N9XJH0_PHYSR</name>
<dbReference type="PROSITE" id="PS00383">
    <property type="entry name" value="TYR_PHOSPHATASE_1"/>
    <property type="match status" value="1"/>
</dbReference>
<sequence length="178" mass="20872">MSIFSRISNLSSRMRSYPDNLDMIEPNLYLSGEAEARNVETLKKFKITHILTINDYPLTSTVKEALPYLQMKYIRLSDITTSDLMAYFDETYEFIREGVTRGAVLVHCQMGVSRSATIVIAYLMKKYNISFREALDRVKMKRCVFPNQGFIAQLENYRIMGCSTMRRYEPKSSRYYMR</sequence>
<evidence type="ECO:0000313" key="5">
    <source>
        <dbReference type="EMBL" id="CAG9854746.1"/>
    </source>
</evidence>
<dbReference type="CDD" id="cd14498">
    <property type="entry name" value="DSP"/>
    <property type="match status" value="1"/>
</dbReference>
<evidence type="ECO:0008006" key="7">
    <source>
        <dbReference type="Google" id="ProtNLM"/>
    </source>
</evidence>
<dbReference type="EMBL" id="OU900094">
    <property type="protein sequence ID" value="CAG9854746.1"/>
    <property type="molecule type" value="Genomic_DNA"/>
</dbReference>
<keyword evidence="6" id="KW-1185">Reference proteome</keyword>
<dbReference type="GO" id="GO:0005737">
    <property type="term" value="C:cytoplasm"/>
    <property type="evidence" value="ECO:0007669"/>
    <property type="project" value="TreeGrafter"/>
</dbReference>
<dbReference type="OrthoDB" id="2017893at2759"/>
<dbReference type="SUPFAM" id="SSF52799">
    <property type="entry name" value="(Phosphotyrosine protein) phosphatases II"/>
    <property type="match status" value="1"/>
</dbReference>
<dbReference type="PROSITE" id="PS50054">
    <property type="entry name" value="TYR_PHOSPHATASE_DUAL"/>
    <property type="match status" value="1"/>
</dbReference>
<keyword evidence="1" id="KW-0378">Hydrolase</keyword>
<dbReference type="PANTHER" id="PTHR46377:SF1">
    <property type="entry name" value="DUAL SPECIFICITY PROTEIN PHOSPHATASE 19"/>
    <property type="match status" value="1"/>
</dbReference>
<dbReference type="InterPro" id="IPR000340">
    <property type="entry name" value="Dual-sp_phosphatase_cat-dom"/>
</dbReference>
<dbReference type="SMART" id="SM00195">
    <property type="entry name" value="DSPc"/>
    <property type="match status" value="1"/>
</dbReference>
<dbReference type="InterPro" id="IPR020422">
    <property type="entry name" value="TYR_PHOSPHATASE_DUAL_dom"/>
</dbReference>
<dbReference type="AlphaFoldDB" id="A0A9N9XJH0"/>
<dbReference type="Proteomes" id="UP001153712">
    <property type="component" value="Chromosome 1"/>
</dbReference>
<feature type="domain" description="Tyrosine-protein phosphatase" evidence="3">
    <location>
        <begin position="20"/>
        <end position="163"/>
    </location>
</feature>
<evidence type="ECO:0000256" key="1">
    <source>
        <dbReference type="ARBA" id="ARBA00022801"/>
    </source>
</evidence>
<accession>A0A9N9XJH0</accession>